<dbReference type="Pfam" id="PF10741">
    <property type="entry name" value="T2SSM_b"/>
    <property type="match status" value="1"/>
</dbReference>
<name>A0A1Y6D855_9GAMM</name>
<evidence type="ECO:0000313" key="1">
    <source>
        <dbReference type="EMBL" id="SMF96953.1"/>
    </source>
</evidence>
<proteinExistence type="predicted"/>
<protein>
    <submittedName>
        <fullName evidence="1">General secretion pathway protein M</fullName>
    </submittedName>
</protein>
<dbReference type="Proteomes" id="UP000192923">
    <property type="component" value="Unassembled WGS sequence"/>
</dbReference>
<accession>A0A1Y6D855</accession>
<dbReference type="AlphaFoldDB" id="A0A1Y6D855"/>
<keyword evidence="2" id="KW-1185">Reference proteome</keyword>
<organism evidence="1 2">
    <name type="scientific">Methylomagnum ishizawai</name>
    <dbReference type="NCBI Taxonomy" id="1760988"/>
    <lineage>
        <taxon>Bacteria</taxon>
        <taxon>Pseudomonadati</taxon>
        <taxon>Pseudomonadota</taxon>
        <taxon>Gammaproteobacteria</taxon>
        <taxon>Methylococcales</taxon>
        <taxon>Methylococcaceae</taxon>
        <taxon>Methylomagnum</taxon>
    </lineage>
</organism>
<dbReference type="EMBL" id="FXAM01000001">
    <property type="protein sequence ID" value="SMF96953.1"/>
    <property type="molecule type" value="Genomic_DNA"/>
</dbReference>
<dbReference type="STRING" id="1760988.SAMN02949497_4367"/>
<dbReference type="NCBIfam" id="NF040576">
    <property type="entry name" value="T2SS_GspM_XpsM"/>
    <property type="match status" value="1"/>
</dbReference>
<dbReference type="InterPro" id="IPR034756">
    <property type="entry name" value="T2SSM_b"/>
</dbReference>
<sequence length="196" mass="21669">MNLNQPIRINKSRLAALGLLFGVLAVVYFACLAPLLGLAREYGENIEELQFRLTRLSKIAAEKEGLVKRLEVIRAEGEQDDSFLARSTAALASAELQTQIKGAVSEAGGELTSTQVIPEHIEENFTRVAVKVRMNGGTNVLRQVLHNFESAKPSLFIENLNIRPIRVPRNPMAKGPQTLPDKLSVDFDVVGYMRTQ</sequence>
<gene>
    <name evidence="1" type="ORF">SAMN02949497_4367</name>
</gene>
<dbReference type="RefSeq" id="WP_254899437.1">
    <property type="nucleotide sequence ID" value="NZ_FXAM01000001.1"/>
</dbReference>
<evidence type="ECO:0000313" key="2">
    <source>
        <dbReference type="Proteomes" id="UP000192923"/>
    </source>
</evidence>
<reference evidence="1 2" key="1">
    <citation type="submission" date="2016-12" db="EMBL/GenBank/DDBJ databases">
        <authorList>
            <person name="Song W.-J."/>
            <person name="Kurnit D.M."/>
        </authorList>
    </citation>
    <scope>NUCLEOTIDE SEQUENCE [LARGE SCALE GENOMIC DNA]</scope>
    <source>
        <strain evidence="1 2">175</strain>
    </source>
</reference>